<keyword evidence="3" id="KW-0812">Transmembrane</keyword>
<evidence type="ECO:0000256" key="6">
    <source>
        <dbReference type="ARBA" id="ARBA00023136"/>
    </source>
</evidence>
<sequence length="259" mass="30404">MKHIVFLNGRLGYRDLPKVASTSIKAAIYQLEEGEAFCHKKLGMHVHTYMRRNKRGEISACEKTFVVVRDPIERVLSAYKNRVLFHQELSEAFVRENFAHHYWDIPYFTPGLGQFIEHFDDYLLIRPIFHHCRPMVDFFEGRNLEDYTHVYKMEELGRLAKDLSSLTGEAVEFERRQTGGKKYSVRDLTKSQLEKLVDYYAKDYELLAEHYTVDEVWSKWRGVEHSPEVPRPAEKTQSLLGRLQAKVRAGVSRRGPHRS</sequence>
<dbReference type="RefSeq" id="WP_354695080.1">
    <property type="nucleotide sequence ID" value="NZ_JAZHOG010000005.1"/>
</dbReference>
<dbReference type="Proteomes" id="UP001359886">
    <property type="component" value="Unassembled WGS sequence"/>
</dbReference>
<keyword evidence="2" id="KW-0808">Transferase</keyword>
<dbReference type="InterPro" id="IPR027417">
    <property type="entry name" value="P-loop_NTPase"/>
</dbReference>
<evidence type="ECO:0000313" key="9">
    <source>
        <dbReference type="Proteomes" id="UP001359886"/>
    </source>
</evidence>
<dbReference type="AlphaFoldDB" id="A0AAW9RJG8"/>
<gene>
    <name evidence="8" type="ORF">V3330_08980</name>
</gene>
<dbReference type="PANTHER" id="PTHR12137:SF54">
    <property type="entry name" value="CARBOHYDRATE SULFOTRANSFERASE"/>
    <property type="match status" value="1"/>
</dbReference>
<name>A0AAW9RJG8_9GAMM</name>
<dbReference type="GO" id="GO:0008146">
    <property type="term" value="F:sulfotransferase activity"/>
    <property type="evidence" value="ECO:0007669"/>
    <property type="project" value="InterPro"/>
</dbReference>
<keyword evidence="4" id="KW-1133">Transmembrane helix</keyword>
<organism evidence="8 9">
    <name type="scientific">Elongatibacter sediminis</name>
    <dbReference type="NCBI Taxonomy" id="3119006"/>
    <lineage>
        <taxon>Bacteria</taxon>
        <taxon>Pseudomonadati</taxon>
        <taxon>Pseudomonadota</taxon>
        <taxon>Gammaproteobacteria</taxon>
        <taxon>Chromatiales</taxon>
        <taxon>Wenzhouxiangellaceae</taxon>
        <taxon>Elongatibacter</taxon>
    </lineage>
</organism>
<proteinExistence type="predicted"/>
<dbReference type="EMBL" id="JAZHOG010000005">
    <property type="protein sequence ID" value="MEJ8567756.1"/>
    <property type="molecule type" value="Genomic_DNA"/>
</dbReference>
<evidence type="ECO:0000256" key="1">
    <source>
        <dbReference type="ARBA" id="ARBA00004323"/>
    </source>
</evidence>
<evidence type="ECO:0000313" key="8">
    <source>
        <dbReference type="EMBL" id="MEJ8567756.1"/>
    </source>
</evidence>
<evidence type="ECO:0000256" key="5">
    <source>
        <dbReference type="ARBA" id="ARBA00023034"/>
    </source>
</evidence>
<dbReference type="InterPro" id="IPR018011">
    <property type="entry name" value="Carb_sulfotrans_8-10"/>
</dbReference>
<dbReference type="GO" id="GO:0016020">
    <property type="term" value="C:membrane"/>
    <property type="evidence" value="ECO:0007669"/>
    <property type="project" value="InterPro"/>
</dbReference>
<keyword evidence="9" id="KW-1185">Reference proteome</keyword>
<protein>
    <submittedName>
        <fullName evidence="8">Sulfotransferase family 2 domain-containing protein</fullName>
    </submittedName>
</protein>
<evidence type="ECO:0000256" key="7">
    <source>
        <dbReference type="ARBA" id="ARBA00023180"/>
    </source>
</evidence>
<comment type="subcellular location">
    <subcellularLocation>
        <location evidence="1">Golgi apparatus membrane</location>
        <topology evidence="1">Single-pass type II membrane protein</topology>
    </subcellularLocation>
</comment>
<dbReference type="InterPro" id="IPR005331">
    <property type="entry name" value="Sulfotransferase"/>
</dbReference>
<keyword evidence="7" id="KW-0325">Glycoprotein</keyword>
<evidence type="ECO:0000256" key="3">
    <source>
        <dbReference type="ARBA" id="ARBA00022692"/>
    </source>
</evidence>
<dbReference type="GO" id="GO:0016051">
    <property type="term" value="P:carbohydrate biosynthetic process"/>
    <property type="evidence" value="ECO:0007669"/>
    <property type="project" value="InterPro"/>
</dbReference>
<dbReference type="Pfam" id="PF03567">
    <property type="entry name" value="Sulfotransfer_2"/>
    <property type="match status" value="1"/>
</dbReference>
<reference evidence="8 9" key="1">
    <citation type="submission" date="2024-02" db="EMBL/GenBank/DDBJ databases">
        <title>A novel Wenzhouxiangellaceae bacterium, isolated from coastal sediments.</title>
        <authorList>
            <person name="Du Z.-J."/>
            <person name="Ye Y.-Q."/>
            <person name="Zhang X.-Y."/>
        </authorList>
    </citation>
    <scope>NUCLEOTIDE SEQUENCE [LARGE SCALE GENOMIC DNA]</scope>
    <source>
        <strain evidence="8 9">CH-27</strain>
    </source>
</reference>
<dbReference type="PANTHER" id="PTHR12137">
    <property type="entry name" value="CARBOHYDRATE SULFOTRANSFERASE"/>
    <property type="match status" value="1"/>
</dbReference>
<keyword evidence="6" id="KW-0472">Membrane</keyword>
<evidence type="ECO:0000256" key="2">
    <source>
        <dbReference type="ARBA" id="ARBA00022679"/>
    </source>
</evidence>
<evidence type="ECO:0000256" key="4">
    <source>
        <dbReference type="ARBA" id="ARBA00022989"/>
    </source>
</evidence>
<dbReference type="SUPFAM" id="SSF52540">
    <property type="entry name" value="P-loop containing nucleoside triphosphate hydrolases"/>
    <property type="match status" value="1"/>
</dbReference>
<accession>A0AAW9RJG8</accession>
<comment type="caution">
    <text evidence="8">The sequence shown here is derived from an EMBL/GenBank/DDBJ whole genome shotgun (WGS) entry which is preliminary data.</text>
</comment>
<keyword evidence="5" id="KW-0333">Golgi apparatus</keyword>